<organism evidence="5 6">
    <name type="scientific">Cohnella lupini</name>
    <dbReference type="NCBI Taxonomy" id="1294267"/>
    <lineage>
        <taxon>Bacteria</taxon>
        <taxon>Bacillati</taxon>
        <taxon>Bacillota</taxon>
        <taxon>Bacilli</taxon>
        <taxon>Bacillales</taxon>
        <taxon>Paenibacillaceae</taxon>
        <taxon>Cohnella</taxon>
    </lineage>
</organism>
<evidence type="ECO:0000256" key="3">
    <source>
        <dbReference type="ARBA" id="ARBA00048505"/>
    </source>
</evidence>
<dbReference type="PANTHER" id="PTHR42951:SF15">
    <property type="entry name" value="METALLO-BETA-LACTAMASE SUPERFAMILY PROTEIN"/>
    <property type="match status" value="1"/>
</dbReference>
<keyword evidence="5" id="KW-0378">Hydrolase</keyword>
<evidence type="ECO:0000256" key="1">
    <source>
        <dbReference type="ARBA" id="ARBA00034221"/>
    </source>
</evidence>
<dbReference type="GO" id="GO:0016787">
    <property type="term" value="F:hydrolase activity"/>
    <property type="evidence" value="ECO:0007669"/>
    <property type="project" value="UniProtKB-KW"/>
</dbReference>
<dbReference type="PANTHER" id="PTHR42951">
    <property type="entry name" value="METALLO-BETA-LACTAMASE DOMAIN-CONTAINING"/>
    <property type="match status" value="1"/>
</dbReference>
<dbReference type="InterPro" id="IPR036866">
    <property type="entry name" value="RibonucZ/Hydroxyglut_hydro"/>
</dbReference>
<evidence type="ECO:0000313" key="5">
    <source>
        <dbReference type="EMBL" id="RED54924.1"/>
    </source>
</evidence>
<keyword evidence="6" id="KW-1185">Reference proteome</keyword>
<dbReference type="CDD" id="cd07721">
    <property type="entry name" value="yflN-like_MBL-fold"/>
    <property type="match status" value="1"/>
</dbReference>
<name>A0A3D9HZK8_9BACL</name>
<dbReference type="EMBL" id="QRDY01000020">
    <property type="protein sequence ID" value="RED54924.1"/>
    <property type="molecule type" value="Genomic_DNA"/>
</dbReference>
<dbReference type="RefSeq" id="WP_115995042.1">
    <property type="nucleotide sequence ID" value="NZ_QRDY01000020.1"/>
</dbReference>
<dbReference type="InterPro" id="IPR001279">
    <property type="entry name" value="Metallo-B-lactamas"/>
</dbReference>
<protein>
    <submittedName>
        <fullName evidence="5">Glyoxylase-like metal-dependent hydrolase (Beta-lactamase superfamily II)</fullName>
    </submittedName>
</protein>
<dbReference type="Pfam" id="PF00753">
    <property type="entry name" value="Lactamase_B"/>
    <property type="match status" value="1"/>
</dbReference>
<feature type="domain" description="Metallo-beta-lactamase" evidence="4">
    <location>
        <begin position="20"/>
        <end position="223"/>
    </location>
</feature>
<dbReference type="OrthoDB" id="9802248at2"/>
<dbReference type="AlphaFoldDB" id="A0A3D9HZK8"/>
<gene>
    <name evidence="5" type="ORF">DFP95_12017</name>
</gene>
<reference evidence="5 6" key="1">
    <citation type="submission" date="2018-07" db="EMBL/GenBank/DDBJ databases">
        <title>Genomic Encyclopedia of Type Strains, Phase III (KMG-III): the genomes of soil and plant-associated and newly described type strains.</title>
        <authorList>
            <person name="Whitman W."/>
        </authorList>
    </citation>
    <scope>NUCLEOTIDE SEQUENCE [LARGE SCALE GENOMIC DNA]</scope>
    <source>
        <strain evidence="5 6">CECT 8236</strain>
    </source>
</reference>
<evidence type="ECO:0000259" key="4">
    <source>
        <dbReference type="SMART" id="SM00849"/>
    </source>
</evidence>
<dbReference type="SMART" id="SM00849">
    <property type="entry name" value="Lactamase_B"/>
    <property type="match status" value="1"/>
</dbReference>
<dbReference type="InterPro" id="IPR050855">
    <property type="entry name" value="NDM-1-like"/>
</dbReference>
<accession>A0A3D9HZK8</accession>
<comment type="caution">
    <text evidence="5">The sequence shown here is derived from an EMBL/GenBank/DDBJ whole genome shotgun (WGS) entry which is preliminary data.</text>
</comment>
<proteinExistence type="predicted"/>
<dbReference type="SUPFAM" id="SSF56281">
    <property type="entry name" value="Metallo-hydrolase/oxidoreductase"/>
    <property type="match status" value="1"/>
</dbReference>
<dbReference type="Proteomes" id="UP000256869">
    <property type="component" value="Unassembled WGS sequence"/>
</dbReference>
<comment type="catalytic activity">
    <reaction evidence="1">
        <text>3',5'-cyclic CMP + H2O = CMP + H(+)</text>
        <dbReference type="Rhea" id="RHEA:72675"/>
        <dbReference type="ChEBI" id="CHEBI:15377"/>
        <dbReference type="ChEBI" id="CHEBI:15378"/>
        <dbReference type="ChEBI" id="CHEBI:58003"/>
        <dbReference type="ChEBI" id="CHEBI:60377"/>
    </reaction>
    <physiologicalReaction direction="left-to-right" evidence="1">
        <dbReference type="Rhea" id="RHEA:72676"/>
    </physiologicalReaction>
</comment>
<comment type="catalytic activity">
    <reaction evidence="3">
        <text>3',5'-cyclic UMP + H2O = UMP + H(+)</text>
        <dbReference type="Rhea" id="RHEA:70575"/>
        <dbReference type="ChEBI" id="CHEBI:15377"/>
        <dbReference type="ChEBI" id="CHEBI:15378"/>
        <dbReference type="ChEBI" id="CHEBI:57865"/>
        <dbReference type="ChEBI" id="CHEBI:184387"/>
    </reaction>
    <physiologicalReaction direction="left-to-right" evidence="3">
        <dbReference type="Rhea" id="RHEA:70576"/>
    </physiologicalReaction>
</comment>
<sequence>MRIANGIEMLELPTATGTAFYHPTVFFDETSVVLVDTGTPGNYGKLMELIRNAGLSTEKLNAVVLTHQDFDHIGSLPPFLDIDGIDVYAHESDKPYIDGLLPLIKVPEDRLTMMLGQLSPDVADQYRSVYSDATPPVVNRILNDGETLPFAGGTIVIHTPGHTPGHICLYHPRSKTLIAGDAMIVHEGKLMGPNPPFTPDMNLALRSLGRLSQYDIEKVICFHGGLFEDRVNDRIAELAAQAN</sequence>
<evidence type="ECO:0000256" key="2">
    <source>
        <dbReference type="ARBA" id="ARBA00034301"/>
    </source>
</evidence>
<comment type="function">
    <text evidence="2">Counteracts the endogenous Pycsar antiviral defense system. Phosphodiesterase that enables metal-dependent hydrolysis of host cyclic nucleotide Pycsar defense signals such as cCMP and cUMP.</text>
</comment>
<dbReference type="Gene3D" id="3.60.15.10">
    <property type="entry name" value="Ribonuclease Z/Hydroxyacylglutathione hydrolase-like"/>
    <property type="match status" value="1"/>
</dbReference>
<evidence type="ECO:0000313" key="6">
    <source>
        <dbReference type="Proteomes" id="UP000256869"/>
    </source>
</evidence>